<keyword evidence="2" id="KW-1185">Reference proteome</keyword>
<dbReference type="AlphaFoldDB" id="A0A8E5HIT9"/>
<dbReference type="GeneID" id="66061066"/>
<proteinExistence type="predicted"/>
<dbReference type="RefSeq" id="XP_042993720.1">
    <property type="nucleotide sequence ID" value="XM_043137786.1"/>
</dbReference>
<organism evidence="1 2">
    <name type="scientific">Ustilaginoidea virens</name>
    <name type="common">Rice false smut fungus</name>
    <name type="synonym">Villosiclava virens</name>
    <dbReference type="NCBI Taxonomy" id="1159556"/>
    <lineage>
        <taxon>Eukaryota</taxon>
        <taxon>Fungi</taxon>
        <taxon>Dikarya</taxon>
        <taxon>Ascomycota</taxon>
        <taxon>Pezizomycotina</taxon>
        <taxon>Sordariomycetes</taxon>
        <taxon>Hypocreomycetidae</taxon>
        <taxon>Hypocreales</taxon>
        <taxon>Clavicipitaceae</taxon>
        <taxon>Ustilaginoidea</taxon>
    </lineage>
</organism>
<accession>A0A8E5HIT9</accession>
<sequence>MFPAPLILTAHAISRPRFDHGFRPGAADDGRQIMMRSNRGDFGFHGRIRPAKPVTRALLKVPRSIPADCRTETILGRLPPQAGRSCSRRAAR</sequence>
<dbReference type="Proteomes" id="UP000027002">
    <property type="component" value="Chromosome 1"/>
</dbReference>
<dbReference type="EMBL" id="CP072753">
    <property type="protein sequence ID" value="QUC16047.1"/>
    <property type="molecule type" value="Genomic_DNA"/>
</dbReference>
<reference evidence="1" key="1">
    <citation type="submission" date="2020-03" db="EMBL/GenBank/DDBJ databases">
        <title>A mixture of massive structural variations and highly conserved coding sequences in Ustilaginoidea virens genome.</title>
        <authorList>
            <person name="Zhang K."/>
            <person name="Zhao Z."/>
            <person name="Zhang Z."/>
            <person name="Li Y."/>
            <person name="Hsiang T."/>
            <person name="Sun W."/>
        </authorList>
    </citation>
    <scope>NUCLEOTIDE SEQUENCE</scope>
    <source>
        <strain evidence="1">UV-8b</strain>
    </source>
</reference>
<name>A0A8E5HIT9_USTVR</name>
<evidence type="ECO:0000313" key="2">
    <source>
        <dbReference type="Proteomes" id="UP000027002"/>
    </source>
</evidence>
<evidence type="ECO:0000313" key="1">
    <source>
        <dbReference type="EMBL" id="QUC16047.1"/>
    </source>
</evidence>
<dbReference type="KEGG" id="uvi:66061066"/>
<gene>
    <name evidence="1" type="ORF">UV8b_00288</name>
</gene>
<protein>
    <submittedName>
        <fullName evidence="1">Uncharacterized protein</fullName>
    </submittedName>
</protein>